<organism evidence="1 2">
    <name type="scientific">Aphis craccivora</name>
    <name type="common">Cowpea aphid</name>
    <dbReference type="NCBI Taxonomy" id="307492"/>
    <lineage>
        <taxon>Eukaryota</taxon>
        <taxon>Metazoa</taxon>
        <taxon>Ecdysozoa</taxon>
        <taxon>Arthropoda</taxon>
        <taxon>Hexapoda</taxon>
        <taxon>Insecta</taxon>
        <taxon>Pterygota</taxon>
        <taxon>Neoptera</taxon>
        <taxon>Paraneoptera</taxon>
        <taxon>Hemiptera</taxon>
        <taxon>Sternorrhyncha</taxon>
        <taxon>Aphidomorpha</taxon>
        <taxon>Aphidoidea</taxon>
        <taxon>Aphididae</taxon>
        <taxon>Aphidini</taxon>
        <taxon>Aphis</taxon>
        <taxon>Aphis</taxon>
    </lineage>
</organism>
<name>A0A6G0YJK6_APHCR</name>
<evidence type="ECO:0000313" key="1">
    <source>
        <dbReference type="EMBL" id="KAF0756984.1"/>
    </source>
</evidence>
<accession>A0A6G0YJK6</accession>
<gene>
    <name evidence="1" type="ORF">FWK35_00012402</name>
</gene>
<protein>
    <submittedName>
        <fullName evidence="1">Uncharacterized protein</fullName>
    </submittedName>
</protein>
<reference evidence="1 2" key="1">
    <citation type="submission" date="2019-08" db="EMBL/GenBank/DDBJ databases">
        <title>Whole genome of Aphis craccivora.</title>
        <authorList>
            <person name="Voronova N.V."/>
            <person name="Shulinski R.S."/>
            <person name="Bandarenka Y.V."/>
            <person name="Zhorov D.G."/>
            <person name="Warner D."/>
        </authorList>
    </citation>
    <scope>NUCLEOTIDE SEQUENCE [LARGE SCALE GENOMIC DNA]</scope>
    <source>
        <strain evidence="1">180601</strain>
        <tissue evidence="1">Whole Body</tissue>
    </source>
</reference>
<sequence length="142" mass="17014">MFINYLKPNFYIGQDRLTGLSLMNIYRNDDIDIDEVINKFARHLEKKIKVRTILKNIAFVDNRDEKLFKRYVLKLPFFECVTKNITSSAKRSEKNRSGHDRNYTFVDFEKKWLTISNKLAKEFDNFESKTQKDVMLDHFSCL</sequence>
<comment type="caution">
    <text evidence="1">The sequence shown here is derived from an EMBL/GenBank/DDBJ whole genome shotgun (WGS) entry which is preliminary data.</text>
</comment>
<keyword evidence="2" id="KW-1185">Reference proteome</keyword>
<dbReference type="AlphaFoldDB" id="A0A6G0YJK6"/>
<dbReference type="EMBL" id="VUJU01003710">
    <property type="protein sequence ID" value="KAF0756984.1"/>
    <property type="molecule type" value="Genomic_DNA"/>
</dbReference>
<evidence type="ECO:0000313" key="2">
    <source>
        <dbReference type="Proteomes" id="UP000478052"/>
    </source>
</evidence>
<proteinExistence type="predicted"/>
<dbReference type="Proteomes" id="UP000478052">
    <property type="component" value="Unassembled WGS sequence"/>
</dbReference>